<accession>A0AAU7U7B2</accession>
<evidence type="ECO:0000256" key="2">
    <source>
        <dbReference type="ARBA" id="ARBA00022475"/>
    </source>
</evidence>
<feature type="transmembrane region" description="Helical" evidence="6">
    <location>
        <begin position="160"/>
        <end position="180"/>
    </location>
</feature>
<dbReference type="GO" id="GO:0005886">
    <property type="term" value="C:plasma membrane"/>
    <property type="evidence" value="ECO:0007669"/>
    <property type="project" value="UniProtKB-SubCell"/>
</dbReference>
<dbReference type="PANTHER" id="PTHR42920:SF5">
    <property type="entry name" value="EAMA DOMAIN-CONTAINING PROTEIN"/>
    <property type="match status" value="1"/>
</dbReference>
<name>A0AAU7U7B2_9DEIO</name>
<proteinExistence type="predicted"/>
<feature type="transmembrane region" description="Helical" evidence="6">
    <location>
        <begin position="111"/>
        <end position="129"/>
    </location>
</feature>
<keyword evidence="2" id="KW-1003">Cell membrane</keyword>
<feature type="domain" description="EamA" evidence="7">
    <location>
        <begin position="14"/>
        <end position="153"/>
    </location>
</feature>
<dbReference type="InterPro" id="IPR037185">
    <property type="entry name" value="EmrE-like"/>
</dbReference>
<dbReference type="AlphaFoldDB" id="A0AAU7U7B2"/>
<dbReference type="Pfam" id="PF00892">
    <property type="entry name" value="EamA"/>
    <property type="match status" value="2"/>
</dbReference>
<feature type="transmembrane region" description="Helical" evidence="6">
    <location>
        <begin position="192"/>
        <end position="210"/>
    </location>
</feature>
<feature type="transmembrane region" description="Helical" evidence="6">
    <location>
        <begin position="254"/>
        <end position="271"/>
    </location>
</feature>
<feature type="transmembrane region" description="Helical" evidence="6">
    <location>
        <begin position="136"/>
        <end position="154"/>
    </location>
</feature>
<dbReference type="KEGG" id="dsc:ABOD76_13560"/>
<keyword evidence="5 6" id="KW-0472">Membrane</keyword>
<evidence type="ECO:0000259" key="7">
    <source>
        <dbReference type="Pfam" id="PF00892"/>
    </source>
</evidence>
<keyword evidence="3 6" id="KW-0812">Transmembrane</keyword>
<gene>
    <name evidence="8" type="ORF">ABOD76_13560</name>
</gene>
<comment type="subcellular location">
    <subcellularLocation>
        <location evidence="1">Cell membrane</location>
        <topology evidence="1">Multi-pass membrane protein</topology>
    </subcellularLocation>
</comment>
<sequence length="314" mass="32840">MSLAAARPHSRHTLGLALLILVTAIWGSTFAVVKDATDSLAPAVLIAWRFSIGTLALLPLVLLWRRPATTRPAAADASTPLWRDGLLLGLWLVAGYGTQTIALTSTSANRAAFITALSVVMVPLYQALVARTRLGAGLWGAVLLAVGGLALLSWEGGALVVGDVWALACAITYAGFIVTLERTAQRHDALPYTLAQLVAVAALAWLWALLSGAPLLPPPQTWGPLLYLGVVASAVTTLLQTLGQRWVSAVEASVIYALEPVAASIFSFFLLGERVGARGFLGGAMVVAATLLSQLGSGRPEVPEVHSEPEEQGA</sequence>
<evidence type="ECO:0000256" key="5">
    <source>
        <dbReference type="ARBA" id="ARBA00023136"/>
    </source>
</evidence>
<reference evidence="8" key="1">
    <citation type="submission" date="2024-06" db="EMBL/GenBank/DDBJ databases">
        <title>Draft Genome Sequence of Deinococcus sonorensis Type Strain KR-87, a Biofilm Producing Representative of the Genus Deinococcus.</title>
        <authorList>
            <person name="Boren L.S."/>
            <person name="Grosso R.A."/>
            <person name="Hugenberg-Cox A.N."/>
            <person name="Hill J.T.E."/>
            <person name="Albert C.M."/>
            <person name="Tuohy J.M."/>
        </authorList>
    </citation>
    <scope>NUCLEOTIDE SEQUENCE</scope>
    <source>
        <strain evidence="8">KR-87</strain>
    </source>
</reference>
<dbReference type="InterPro" id="IPR000620">
    <property type="entry name" value="EamA_dom"/>
</dbReference>
<feature type="transmembrane region" description="Helical" evidence="6">
    <location>
        <begin position="222"/>
        <end position="242"/>
    </location>
</feature>
<feature type="transmembrane region" description="Helical" evidence="6">
    <location>
        <begin position="41"/>
        <end position="64"/>
    </location>
</feature>
<dbReference type="RefSeq" id="WP_350242504.1">
    <property type="nucleotide sequence ID" value="NZ_CP158299.1"/>
</dbReference>
<evidence type="ECO:0000256" key="4">
    <source>
        <dbReference type="ARBA" id="ARBA00022989"/>
    </source>
</evidence>
<feature type="domain" description="EamA" evidence="7">
    <location>
        <begin position="162"/>
        <end position="292"/>
    </location>
</feature>
<feature type="transmembrane region" description="Helical" evidence="6">
    <location>
        <begin position="85"/>
        <end position="105"/>
    </location>
</feature>
<keyword evidence="4 6" id="KW-1133">Transmembrane helix</keyword>
<evidence type="ECO:0000256" key="1">
    <source>
        <dbReference type="ARBA" id="ARBA00004651"/>
    </source>
</evidence>
<protein>
    <submittedName>
        <fullName evidence="8">DMT family transporter</fullName>
    </submittedName>
</protein>
<evidence type="ECO:0000256" key="6">
    <source>
        <dbReference type="SAM" id="Phobius"/>
    </source>
</evidence>
<evidence type="ECO:0000256" key="3">
    <source>
        <dbReference type="ARBA" id="ARBA00022692"/>
    </source>
</evidence>
<dbReference type="SUPFAM" id="SSF103481">
    <property type="entry name" value="Multidrug resistance efflux transporter EmrE"/>
    <property type="match status" value="2"/>
</dbReference>
<evidence type="ECO:0000313" key="8">
    <source>
        <dbReference type="EMBL" id="XBV84467.1"/>
    </source>
</evidence>
<dbReference type="EMBL" id="CP158299">
    <property type="protein sequence ID" value="XBV84467.1"/>
    <property type="molecule type" value="Genomic_DNA"/>
</dbReference>
<dbReference type="InterPro" id="IPR051258">
    <property type="entry name" value="Diverse_Substrate_Transporter"/>
</dbReference>
<organism evidence="8">
    <name type="scientific">Deinococcus sonorensis KR-87</name>
    <dbReference type="NCBI Taxonomy" id="694439"/>
    <lineage>
        <taxon>Bacteria</taxon>
        <taxon>Thermotogati</taxon>
        <taxon>Deinococcota</taxon>
        <taxon>Deinococci</taxon>
        <taxon>Deinococcales</taxon>
        <taxon>Deinococcaceae</taxon>
        <taxon>Deinococcus</taxon>
    </lineage>
</organism>
<dbReference type="PANTHER" id="PTHR42920">
    <property type="entry name" value="OS03G0707200 PROTEIN-RELATED"/>
    <property type="match status" value="1"/>
</dbReference>